<feature type="region of interest" description="Disordered" evidence="4">
    <location>
        <begin position="273"/>
        <end position="300"/>
    </location>
</feature>
<feature type="region of interest" description="Disordered" evidence="4">
    <location>
        <begin position="89"/>
        <end position="127"/>
    </location>
</feature>
<organism evidence="6 7">
    <name type="scientific">Dissostichus mawsoni</name>
    <name type="common">Antarctic cod</name>
    <dbReference type="NCBI Taxonomy" id="36200"/>
    <lineage>
        <taxon>Eukaryota</taxon>
        <taxon>Metazoa</taxon>
        <taxon>Chordata</taxon>
        <taxon>Craniata</taxon>
        <taxon>Vertebrata</taxon>
        <taxon>Euteleostomi</taxon>
        <taxon>Actinopterygii</taxon>
        <taxon>Neopterygii</taxon>
        <taxon>Teleostei</taxon>
        <taxon>Neoteleostei</taxon>
        <taxon>Acanthomorphata</taxon>
        <taxon>Eupercaria</taxon>
        <taxon>Perciformes</taxon>
        <taxon>Notothenioidei</taxon>
        <taxon>Nototheniidae</taxon>
        <taxon>Dissostichus</taxon>
    </lineage>
</organism>
<dbReference type="EMBL" id="JAAKFY010000023">
    <property type="protein sequence ID" value="KAF3837160.1"/>
    <property type="molecule type" value="Genomic_DNA"/>
</dbReference>
<dbReference type="PROSITE" id="PS00194">
    <property type="entry name" value="THIOREDOXIN_1"/>
    <property type="match status" value="1"/>
</dbReference>
<dbReference type="PROSITE" id="PS51352">
    <property type="entry name" value="THIOREDOXIN_2"/>
    <property type="match status" value="1"/>
</dbReference>
<feature type="compositionally biased region" description="Basic residues" evidence="4">
    <location>
        <begin position="714"/>
        <end position="726"/>
    </location>
</feature>
<keyword evidence="7" id="KW-1185">Reference proteome</keyword>
<evidence type="ECO:0000256" key="2">
    <source>
        <dbReference type="ARBA" id="ARBA00023284"/>
    </source>
</evidence>
<evidence type="ECO:0000256" key="4">
    <source>
        <dbReference type="SAM" id="MobiDB-lite"/>
    </source>
</evidence>
<evidence type="ECO:0000313" key="7">
    <source>
        <dbReference type="Proteomes" id="UP000518266"/>
    </source>
</evidence>
<feature type="region of interest" description="Disordered" evidence="4">
    <location>
        <begin position="198"/>
        <end position="217"/>
    </location>
</feature>
<keyword evidence="1" id="KW-1015">Disulfide bond</keyword>
<evidence type="ECO:0000256" key="3">
    <source>
        <dbReference type="SAM" id="Coils"/>
    </source>
</evidence>
<evidence type="ECO:0000259" key="5">
    <source>
        <dbReference type="PROSITE" id="PS51352"/>
    </source>
</evidence>
<proteinExistence type="predicted"/>
<name>A0A7J5XJK8_DISMA</name>
<feature type="compositionally biased region" description="Basic and acidic residues" evidence="4">
    <location>
        <begin position="281"/>
        <end position="300"/>
    </location>
</feature>
<keyword evidence="2" id="KW-0676">Redox-active center</keyword>
<evidence type="ECO:0000313" key="6">
    <source>
        <dbReference type="EMBL" id="KAF3837160.1"/>
    </source>
</evidence>
<dbReference type="Pfam" id="PF00085">
    <property type="entry name" value="Thioredoxin"/>
    <property type="match status" value="1"/>
</dbReference>
<sequence>MGVTKISNLEQFNKALKEAGDKLVVVDFTASWCGPCKQIGPVFKAQADLPENSNVVFLVVDVDEAADVSEKCGIKAMPTFFYYKNEKKPPKHEYTATSPNWNTAPRTTRGPRGGGATGHPCTTAQMGRSKKSLSIEGSQAVFPTSLITCEDIEFHAEYPDVSEASVRNSTARPEFRLCSCTLPCSTSLGLSQPLATDQREKDGASAAPCRWSPAGQERAMVPPTGVSSFPLIIRWGMEKLAGSRQGAGLHRTLCLDQVPSLWQEREAVCEDKVNPSSHLKSGREMQENEEREKIGERDLEKLESNNPSVYPYVIWFGKVKVSPSTERQRWDCRRGDSAPPPATHRNARAPHPPILTHRLRGTQQLVAYVALEVHSVSAGAILTLNRPEFQHGGGADAGPTLRHRAHPGAPSGAAQDGGPGHLVAIEADVLHHVVVVEAGAVQEAVADVLGGIAADDVTARSGFVPKPIGLTNTRWISVKCVSLIAFVYFTILPRDVSVTFTQPCSGLCGFSHSAGLQEGAVPFQPPSSRHTNLVGVVRRSIRGPYHPNILPKVNVRRQAAVGGHAERNRGRPAELLTGQMVLAYELEAGKAAVENGDAKTVILPLYESILDRVQALQHQVVLLQRRLRTLDRRTARIPRLVPPAVLQTGPHAVPGQLVTLVTDVLHFPAHLEIRPPVMSVDDVGRRVTGQKDAGGEVGVGPLAGVVGVPHIRRPSAGHRVAGRRRPAPPQSSETLELIRDLRQEAIVTAEKKENKQSVRDSMVPASCLQAEEAGRAHQLVAVLAAIKDLTAHQKVAAFSVTEIWSPWYGLPPQVEAGITGQLHLGPRTNFHCGDVQDFMYLLRCENTIPDVELAHGADEGLDGVEALAPLILILT</sequence>
<reference evidence="6 7" key="1">
    <citation type="submission" date="2020-03" db="EMBL/GenBank/DDBJ databases">
        <title>Dissostichus mawsoni Genome sequencing and assembly.</title>
        <authorList>
            <person name="Park H."/>
        </authorList>
    </citation>
    <scope>NUCLEOTIDE SEQUENCE [LARGE SCALE GENOMIC DNA]</scope>
    <source>
        <strain evidence="6">DM0001</strain>
        <tissue evidence="6">Muscle</tissue>
    </source>
</reference>
<dbReference type="InterPro" id="IPR017937">
    <property type="entry name" value="Thioredoxin_CS"/>
</dbReference>
<protein>
    <recommendedName>
        <fullName evidence="5">Thioredoxin domain-containing protein</fullName>
    </recommendedName>
</protein>
<gene>
    <name evidence="6" type="ORF">F7725_004624</name>
</gene>
<dbReference type="InterPro" id="IPR036249">
    <property type="entry name" value="Thioredoxin-like_sf"/>
</dbReference>
<feature type="region of interest" description="Disordered" evidence="4">
    <location>
        <begin position="714"/>
        <end position="733"/>
    </location>
</feature>
<dbReference type="OrthoDB" id="2121326at2759"/>
<dbReference type="Proteomes" id="UP000518266">
    <property type="component" value="Unassembled WGS sequence"/>
</dbReference>
<accession>A0A7J5XJK8</accession>
<dbReference type="CDD" id="cd02947">
    <property type="entry name" value="TRX_family"/>
    <property type="match status" value="1"/>
</dbReference>
<dbReference type="AlphaFoldDB" id="A0A7J5XJK8"/>
<keyword evidence="3" id="KW-0175">Coiled coil</keyword>
<feature type="region of interest" description="Disordered" evidence="4">
    <location>
        <begin position="327"/>
        <end position="353"/>
    </location>
</feature>
<dbReference type="InterPro" id="IPR013766">
    <property type="entry name" value="Thioredoxin_domain"/>
</dbReference>
<evidence type="ECO:0000256" key="1">
    <source>
        <dbReference type="ARBA" id="ARBA00023157"/>
    </source>
</evidence>
<feature type="region of interest" description="Disordered" evidence="4">
    <location>
        <begin position="392"/>
        <end position="418"/>
    </location>
</feature>
<dbReference type="PANTHER" id="PTHR46115">
    <property type="entry name" value="THIOREDOXIN-LIKE PROTEIN 1"/>
    <property type="match status" value="1"/>
</dbReference>
<feature type="coiled-coil region" evidence="3">
    <location>
        <begin position="606"/>
        <end position="633"/>
    </location>
</feature>
<feature type="domain" description="Thioredoxin" evidence="5">
    <location>
        <begin position="1"/>
        <end position="113"/>
    </location>
</feature>
<dbReference type="Gene3D" id="3.40.30.10">
    <property type="entry name" value="Glutaredoxin"/>
    <property type="match status" value="1"/>
</dbReference>
<dbReference type="PRINTS" id="PR00421">
    <property type="entry name" value="THIOREDOXIN"/>
</dbReference>
<comment type="caution">
    <text evidence="6">The sequence shown here is derived from an EMBL/GenBank/DDBJ whole genome shotgun (WGS) entry which is preliminary data.</text>
</comment>
<feature type="compositionally biased region" description="Basic and acidic residues" evidence="4">
    <location>
        <begin position="327"/>
        <end position="336"/>
    </location>
</feature>
<dbReference type="SUPFAM" id="SSF52833">
    <property type="entry name" value="Thioredoxin-like"/>
    <property type="match status" value="1"/>
</dbReference>